<feature type="binding site" evidence="17">
    <location>
        <position position="279"/>
    </location>
    <ligand>
        <name>Ca(2+)</name>
        <dbReference type="ChEBI" id="CHEBI:29108"/>
        <label>4</label>
    </ligand>
</feature>
<dbReference type="EMBL" id="JAERUA010000011">
    <property type="protein sequence ID" value="KAI1893425.1"/>
    <property type="molecule type" value="Genomic_DNA"/>
</dbReference>
<feature type="binding site" evidence="17">
    <location>
        <position position="174"/>
    </location>
    <ligand>
        <name>Zn(2+)</name>
        <dbReference type="ChEBI" id="CHEBI:29105"/>
        <label>1</label>
    </ligand>
</feature>
<dbReference type="Pfam" id="PF00413">
    <property type="entry name" value="Peptidase_M10"/>
    <property type="match status" value="1"/>
</dbReference>
<gene>
    <name evidence="23" type="ORF">AGOR_G00123590</name>
</gene>
<feature type="signal peptide" evidence="21">
    <location>
        <begin position="1"/>
        <end position="20"/>
    </location>
</feature>
<dbReference type="PRINTS" id="PR00138">
    <property type="entry name" value="MATRIXIN"/>
</dbReference>
<evidence type="ECO:0000256" key="21">
    <source>
        <dbReference type="SAM" id="SignalP"/>
    </source>
</evidence>
<keyword evidence="5" id="KW-0645">Protease</keyword>
<evidence type="ECO:0000256" key="6">
    <source>
        <dbReference type="ARBA" id="ARBA00022723"/>
    </source>
</evidence>
<evidence type="ECO:0000313" key="24">
    <source>
        <dbReference type="Proteomes" id="UP000829720"/>
    </source>
</evidence>
<feature type="binding site" evidence="17">
    <location>
        <position position="324"/>
    </location>
    <ligand>
        <name>Ca(2+)</name>
        <dbReference type="ChEBI" id="CHEBI:29108"/>
        <label>5</label>
    </ligand>
</feature>
<organism evidence="23 24">
    <name type="scientific">Albula goreensis</name>
    <dbReference type="NCBI Taxonomy" id="1534307"/>
    <lineage>
        <taxon>Eukaryota</taxon>
        <taxon>Metazoa</taxon>
        <taxon>Chordata</taxon>
        <taxon>Craniata</taxon>
        <taxon>Vertebrata</taxon>
        <taxon>Euteleostomi</taxon>
        <taxon>Actinopterygii</taxon>
        <taxon>Neopterygii</taxon>
        <taxon>Teleostei</taxon>
        <taxon>Albuliformes</taxon>
        <taxon>Albulidae</taxon>
        <taxon>Albula</taxon>
    </lineage>
</organism>
<feature type="binding site" evidence="17">
    <location>
        <position position="419"/>
    </location>
    <ligand>
        <name>Ca(2+)</name>
        <dbReference type="ChEBI" id="CHEBI:29108"/>
        <label>4</label>
    </ligand>
</feature>
<dbReference type="InterPro" id="IPR002477">
    <property type="entry name" value="Peptidoglycan-bd-like"/>
</dbReference>
<evidence type="ECO:0000256" key="14">
    <source>
        <dbReference type="ARBA" id="ARBA00023157"/>
    </source>
</evidence>
<feature type="binding site" evidence="17">
    <location>
        <position position="205"/>
    </location>
    <ligand>
        <name>Ca(2+)</name>
        <dbReference type="ChEBI" id="CHEBI:29108"/>
        <label>3</label>
    </ligand>
</feature>
<evidence type="ECO:0000256" key="12">
    <source>
        <dbReference type="ARBA" id="ARBA00023049"/>
    </source>
</evidence>
<dbReference type="Gene3D" id="3.40.390.10">
    <property type="entry name" value="Collagenase (Catalytic Domain)"/>
    <property type="match status" value="1"/>
</dbReference>
<dbReference type="SMART" id="SM00235">
    <property type="entry name" value="ZnMc"/>
    <property type="match status" value="1"/>
</dbReference>
<dbReference type="GO" id="GO:0030198">
    <property type="term" value="P:extracellular matrix organization"/>
    <property type="evidence" value="ECO:0007669"/>
    <property type="project" value="TreeGrafter"/>
</dbReference>
<evidence type="ECO:0000256" key="19">
    <source>
        <dbReference type="PIRSR" id="PIRSR621190-4"/>
    </source>
</evidence>
<evidence type="ECO:0000256" key="7">
    <source>
        <dbReference type="ARBA" id="ARBA00022729"/>
    </source>
</evidence>
<feature type="repeat" description="Hemopexin" evidence="20">
    <location>
        <begin position="415"/>
        <end position="458"/>
    </location>
</feature>
<name>A0A8T3DG62_9TELE</name>
<dbReference type="InterPro" id="IPR021190">
    <property type="entry name" value="Pept_M10A"/>
</dbReference>
<dbReference type="SMART" id="SM00120">
    <property type="entry name" value="HX"/>
    <property type="match status" value="4"/>
</dbReference>
<dbReference type="InterPro" id="IPR036375">
    <property type="entry name" value="Hemopexin-like_dom_sf"/>
</dbReference>
<feature type="binding site" evidence="17">
    <location>
        <position position="196"/>
    </location>
    <ligand>
        <name>Ca(2+)</name>
        <dbReference type="ChEBI" id="CHEBI:29108"/>
        <label>2</label>
    </ligand>
</feature>
<feature type="binding site" evidence="17">
    <location>
        <position position="240"/>
    </location>
    <ligand>
        <name>Zn(2+)</name>
        <dbReference type="ChEBI" id="CHEBI:29105"/>
        <label>2</label>
        <note>catalytic</note>
    </ligand>
</feature>
<keyword evidence="13" id="KW-0865">Zymogen</keyword>
<feature type="binding site" evidence="17">
    <location>
        <position position="198"/>
    </location>
    <ligand>
        <name>Ca(2+)</name>
        <dbReference type="ChEBI" id="CHEBI:29108"/>
        <label>2</label>
    </ligand>
</feature>
<feature type="binding site" evidence="17">
    <location>
        <position position="128"/>
    </location>
    <ligand>
        <name>Ca(2+)</name>
        <dbReference type="ChEBI" id="CHEBI:29108"/>
        <label>1</label>
    </ligand>
</feature>
<dbReference type="AlphaFoldDB" id="A0A8T3DG62"/>
<keyword evidence="11 17" id="KW-0106">Calcium</keyword>
<feature type="binding site" evidence="17">
    <location>
        <position position="162"/>
    </location>
    <ligand>
        <name>Ca(2+)</name>
        <dbReference type="ChEBI" id="CHEBI:29108"/>
        <label>2</label>
    </ligand>
</feature>
<dbReference type="InterPro" id="IPR001818">
    <property type="entry name" value="Pept_M10_metallopeptidase"/>
</dbReference>
<feature type="chain" id="PRO_5035899545" description="Peptidase metallopeptidase domain-containing protein" evidence="21">
    <location>
        <begin position="21"/>
        <end position="459"/>
    </location>
</feature>
<feature type="disulfide bond" evidence="18">
    <location>
        <begin position="272"/>
        <end position="458"/>
    </location>
</feature>
<protein>
    <recommendedName>
        <fullName evidence="22">Peptidase metallopeptidase domain-containing protein</fullName>
    </recommendedName>
</protein>
<dbReference type="GO" id="GO:0031012">
    <property type="term" value="C:extracellular matrix"/>
    <property type="evidence" value="ECO:0007669"/>
    <property type="project" value="InterPro"/>
</dbReference>
<dbReference type="GO" id="GO:0030574">
    <property type="term" value="P:collagen catabolic process"/>
    <property type="evidence" value="ECO:0007669"/>
    <property type="project" value="TreeGrafter"/>
</dbReference>
<dbReference type="SUPFAM" id="SSF50923">
    <property type="entry name" value="Hemopexin-like domain"/>
    <property type="match status" value="1"/>
</dbReference>
<dbReference type="SUPFAM" id="SSF47090">
    <property type="entry name" value="PGBD-like"/>
    <property type="match status" value="1"/>
</dbReference>
<keyword evidence="12" id="KW-0482">Metalloprotease</keyword>
<keyword evidence="8" id="KW-0677">Repeat</keyword>
<feature type="modified residue" description="Phosphotyrosine; by PKDCC" evidence="19">
    <location>
        <position position="353"/>
    </location>
</feature>
<feature type="binding site" evidence="17">
    <location>
        <position position="322"/>
    </location>
    <ligand>
        <name>Ca(2+)</name>
        <dbReference type="ChEBI" id="CHEBI:29108"/>
        <label>4</label>
    </ligand>
</feature>
<evidence type="ECO:0000256" key="16">
    <source>
        <dbReference type="PIRSR" id="PIRSR001191-2"/>
    </source>
</evidence>
<feature type="binding site" evidence="17">
    <location>
        <position position="200"/>
    </location>
    <ligand>
        <name>Zn(2+)</name>
        <dbReference type="ChEBI" id="CHEBI:29105"/>
        <label>1</label>
    </ligand>
</feature>
<keyword evidence="6 16" id="KW-0479">Metal-binding</keyword>
<comment type="cofactor">
    <cofactor evidence="17">
        <name>Ca(2+)</name>
        <dbReference type="ChEBI" id="CHEBI:29108"/>
    </cofactor>
    <text evidence="17">Can bind about 5 Ca(2+) ions per subunit.</text>
</comment>
<reference evidence="23" key="1">
    <citation type="submission" date="2021-01" db="EMBL/GenBank/DDBJ databases">
        <authorList>
            <person name="Zahm M."/>
            <person name="Roques C."/>
            <person name="Cabau C."/>
            <person name="Klopp C."/>
            <person name="Donnadieu C."/>
            <person name="Jouanno E."/>
            <person name="Lampietro C."/>
            <person name="Louis A."/>
            <person name="Herpin A."/>
            <person name="Echchiki A."/>
            <person name="Berthelot C."/>
            <person name="Parey E."/>
            <person name="Roest-Crollius H."/>
            <person name="Braasch I."/>
            <person name="Postlethwait J."/>
            <person name="Bobe J."/>
            <person name="Montfort J."/>
            <person name="Bouchez O."/>
            <person name="Begum T."/>
            <person name="Mejri S."/>
            <person name="Adams A."/>
            <person name="Chen W.-J."/>
            <person name="Guiguen Y."/>
        </authorList>
    </citation>
    <scope>NUCLEOTIDE SEQUENCE</scope>
    <source>
        <tissue evidence="23">Blood</tissue>
    </source>
</reference>
<keyword evidence="10 16" id="KW-0862">Zinc</keyword>
<feature type="binding site" evidence="17">
    <location>
        <position position="172"/>
    </location>
    <ligand>
        <name>Zn(2+)</name>
        <dbReference type="ChEBI" id="CHEBI:29105"/>
        <label>1</label>
    </ligand>
</feature>
<evidence type="ECO:0000256" key="15">
    <source>
        <dbReference type="PIRSR" id="PIRSR001191-1"/>
    </source>
</evidence>
<feature type="binding site" evidence="16">
    <location>
        <position position="222"/>
    </location>
    <ligand>
        <name>Zn(2+)</name>
        <dbReference type="ChEBI" id="CHEBI:29105"/>
        <label>2</label>
        <note>catalytic</note>
    </ligand>
</feature>
<dbReference type="InterPro" id="IPR000585">
    <property type="entry name" value="Hemopexin-like_dom"/>
</dbReference>
<feature type="binding site" description="in inhibited form" evidence="17">
    <location>
        <position position="96"/>
    </location>
    <ligand>
        <name>Zn(2+)</name>
        <dbReference type="ChEBI" id="CHEBI:29105"/>
        <label>2</label>
        <note>catalytic</note>
    </ligand>
</feature>
<dbReference type="Pfam" id="PF01471">
    <property type="entry name" value="PG_binding_1"/>
    <property type="match status" value="1"/>
</dbReference>
<keyword evidence="4" id="KW-0272">Extracellular matrix</keyword>
<feature type="repeat" description="Hemopexin" evidence="20">
    <location>
        <begin position="366"/>
        <end position="414"/>
    </location>
</feature>
<keyword evidence="24" id="KW-1185">Reference proteome</keyword>
<dbReference type="PANTHER" id="PTHR10201">
    <property type="entry name" value="MATRIX METALLOPROTEINASE"/>
    <property type="match status" value="1"/>
</dbReference>
<dbReference type="Gene3D" id="2.110.10.10">
    <property type="entry name" value="Hemopexin-like domain"/>
    <property type="match status" value="1"/>
</dbReference>
<dbReference type="PANTHER" id="PTHR10201:SF316">
    <property type="entry name" value="STROMELYSIN-2 PRECURSOR"/>
    <property type="match status" value="1"/>
</dbReference>
<evidence type="ECO:0000313" key="23">
    <source>
        <dbReference type="EMBL" id="KAI1893425.1"/>
    </source>
</evidence>
<dbReference type="OrthoDB" id="406838at2759"/>
<comment type="caution">
    <text evidence="23">The sequence shown here is derived from an EMBL/GenBank/DDBJ whole genome shotgun (WGS) entry which is preliminary data.</text>
</comment>
<sequence>MGLCTGPSLLALLFFGLYQAAPTPGPDYTPSAEEQTEAENYLSQFYGDVGTTNSTARRIVVKSFENDLETMQSFFGLEVTGKLDKKTLDVMKAPRCGVSDIGRYGHFHGKPKWKKSTITYRITQYTPDLSRSEVDATIAKAFKLYSDVTPLNFQQMTSGTADIMILFKNGYHGDFYPFDGPNGVLAHANSPGIEQGGDTHFDEDENWTLTQKGVNLLLVAAHEFGHALGLDHSRDREALMFPTYQYVDTKNTSSLRMTYRESRLFMGLDEQCSRDLVFDAATSIRRELYFFKDGYYWKRSFYFSGVRLKRVRMTWPQIDYVDAAYENKAKDIAYLFQGTKFWGVRGYMTLPGYPKYISELGFPDWVTKIDAAVYVPTTRKTLFFVGSQYWSYDDSKGEMDNGYPKMIFYDFLGIGTKVDAAFENYGFLYFSSGPRQSEYNYTTRKVVRVLLNYGWLNCY</sequence>
<dbReference type="InterPro" id="IPR024079">
    <property type="entry name" value="MetalloPept_cat_dom_sf"/>
</dbReference>
<comment type="subcellular location">
    <subcellularLocation>
        <location evidence="1">Secreted</location>
        <location evidence="1">Extracellular space</location>
        <location evidence="1">Extracellular matrix</location>
    </subcellularLocation>
</comment>
<evidence type="ECO:0000256" key="10">
    <source>
        <dbReference type="ARBA" id="ARBA00022833"/>
    </source>
</evidence>
<evidence type="ECO:0000256" key="17">
    <source>
        <dbReference type="PIRSR" id="PIRSR621190-2"/>
    </source>
</evidence>
<dbReference type="PIRSF" id="PIRSF001191">
    <property type="entry name" value="Peptidase_M10A_matrix"/>
    <property type="match status" value="1"/>
</dbReference>
<dbReference type="FunFam" id="2.110.10.10:FF:000002">
    <property type="entry name" value="Matrix metallopeptidase 3"/>
    <property type="match status" value="1"/>
</dbReference>
<evidence type="ECO:0000256" key="9">
    <source>
        <dbReference type="ARBA" id="ARBA00022801"/>
    </source>
</evidence>
<evidence type="ECO:0000256" key="1">
    <source>
        <dbReference type="ARBA" id="ARBA00004498"/>
    </source>
</evidence>
<comment type="similarity">
    <text evidence="2">Belongs to the peptidase M10A family.</text>
</comment>
<dbReference type="GO" id="GO:0006508">
    <property type="term" value="P:proteolysis"/>
    <property type="evidence" value="ECO:0007669"/>
    <property type="project" value="UniProtKB-KW"/>
</dbReference>
<dbReference type="CDD" id="cd04278">
    <property type="entry name" value="ZnMc_MMP"/>
    <property type="match status" value="1"/>
</dbReference>
<dbReference type="CDD" id="cd00094">
    <property type="entry name" value="HX"/>
    <property type="match status" value="1"/>
</dbReference>
<evidence type="ECO:0000256" key="5">
    <source>
        <dbReference type="ARBA" id="ARBA00022670"/>
    </source>
</evidence>
<evidence type="ECO:0000256" key="3">
    <source>
        <dbReference type="ARBA" id="ARBA00022525"/>
    </source>
</evidence>
<keyword evidence="7 21" id="KW-0732">Signal</keyword>
<dbReference type="FunFam" id="3.40.390.10:FF:000007">
    <property type="entry name" value="Collagenase 3"/>
    <property type="match status" value="1"/>
</dbReference>
<evidence type="ECO:0000256" key="2">
    <source>
        <dbReference type="ARBA" id="ARBA00010370"/>
    </source>
</evidence>
<evidence type="ECO:0000256" key="8">
    <source>
        <dbReference type="ARBA" id="ARBA00022737"/>
    </source>
</evidence>
<dbReference type="InterPro" id="IPR036365">
    <property type="entry name" value="PGBD-like_sf"/>
</dbReference>
<evidence type="ECO:0000256" key="18">
    <source>
        <dbReference type="PIRSR" id="PIRSR621190-3"/>
    </source>
</evidence>
<dbReference type="InterPro" id="IPR006026">
    <property type="entry name" value="Peptidase_Metallo"/>
</dbReference>
<dbReference type="Pfam" id="PF00045">
    <property type="entry name" value="Hemopexin"/>
    <property type="match status" value="3"/>
</dbReference>
<keyword evidence="3" id="KW-0964">Secreted</keyword>
<dbReference type="InterPro" id="IPR033739">
    <property type="entry name" value="M10A_MMP"/>
</dbReference>
<feature type="binding site" evidence="17">
    <location>
        <position position="205"/>
    </location>
    <ligand>
        <name>Ca(2+)</name>
        <dbReference type="ChEBI" id="CHEBI:29108"/>
        <label>1</label>
    </ligand>
</feature>
<feature type="repeat" description="Hemopexin" evidence="20">
    <location>
        <begin position="318"/>
        <end position="364"/>
    </location>
</feature>
<keyword evidence="14 18" id="KW-1015">Disulfide bond</keyword>
<feature type="binding site" evidence="17">
    <location>
        <position position="179"/>
    </location>
    <ligand>
        <name>Ca(2+)</name>
        <dbReference type="ChEBI" id="CHEBI:29108"/>
        <label>3</label>
    </ligand>
</feature>
<feature type="domain" description="Peptidase metallopeptidase" evidence="22">
    <location>
        <begin position="109"/>
        <end position="271"/>
    </location>
</feature>
<feature type="binding site" evidence="17">
    <location>
        <position position="202"/>
    </location>
    <ligand>
        <name>Ca(2+)</name>
        <dbReference type="ChEBI" id="CHEBI:29108"/>
        <label>3</label>
    </ligand>
</feature>
<evidence type="ECO:0000256" key="11">
    <source>
        <dbReference type="ARBA" id="ARBA00022837"/>
    </source>
</evidence>
<feature type="active site" evidence="15">
    <location>
        <position position="223"/>
    </location>
</feature>
<comment type="cofactor">
    <cofactor evidence="17">
        <name>Zn(2+)</name>
        <dbReference type="ChEBI" id="CHEBI:29105"/>
    </cofactor>
    <text evidence="17">Binds 2 Zn(2+) ions per subunit.</text>
</comment>
<evidence type="ECO:0000256" key="20">
    <source>
        <dbReference type="PROSITE-ProRule" id="PRU01011"/>
    </source>
</evidence>
<keyword evidence="9" id="KW-0378">Hydrolase</keyword>
<dbReference type="GO" id="GO:0008270">
    <property type="term" value="F:zinc ion binding"/>
    <property type="evidence" value="ECO:0007669"/>
    <property type="project" value="InterPro"/>
</dbReference>
<feature type="binding site" evidence="17">
    <location>
        <position position="187"/>
    </location>
    <ligand>
        <name>Zn(2+)</name>
        <dbReference type="ChEBI" id="CHEBI:29105"/>
        <label>1</label>
    </ligand>
</feature>
<feature type="binding site" evidence="16">
    <location>
        <position position="226"/>
    </location>
    <ligand>
        <name>Zn(2+)</name>
        <dbReference type="ChEBI" id="CHEBI:29105"/>
        <label>2</label>
        <note>catalytic</note>
    </ligand>
</feature>
<accession>A0A8T3DG62</accession>
<evidence type="ECO:0000256" key="13">
    <source>
        <dbReference type="ARBA" id="ARBA00023145"/>
    </source>
</evidence>
<dbReference type="GO" id="GO:0004222">
    <property type="term" value="F:metalloendopeptidase activity"/>
    <property type="evidence" value="ECO:0007669"/>
    <property type="project" value="InterPro"/>
</dbReference>
<dbReference type="PROSITE" id="PS51642">
    <property type="entry name" value="HEMOPEXIN_2"/>
    <property type="match status" value="3"/>
</dbReference>
<dbReference type="Proteomes" id="UP000829720">
    <property type="component" value="Unassembled WGS sequence"/>
</dbReference>
<feature type="binding site" evidence="17">
    <location>
        <position position="180"/>
    </location>
    <ligand>
        <name>Ca(2+)</name>
        <dbReference type="ChEBI" id="CHEBI:29108"/>
        <label>3</label>
    </ligand>
</feature>
<proteinExistence type="inferred from homology"/>
<feature type="binding site" evidence="16">
    <location>
        <position position="232"/>
    </location>
    <ligand>
        <name>Zn(2+)</name>
        <dbReference type="ChEBI" id="CHEBI:29105"/>
        <label>2</label>
        <note>catalytic</note>
    </ligand>
</feature>
<dbReference type="SUPFAM" id="SSF55486">
    <property type="entry name" value="Metalloproteases ('zincins'), catalytic domain"/>
    <property type="match status" value="1"/>
</dbReference>
<feature type="binding site" evidence="17">
    <location>
        <position position="372"/>
    </location>
    <ligand>
        <name>Ca(2+)</name>
        <dbReference type="ChEBI" id="CHEBI:29108"/>
        <label>5</label>
    </ligand>
</feature>
<dbReference type="InterPro" id="IPR018487">
    <property type="entry name" value="Hemopexin-like_repeat"/>
</dbReference>
<evidence type="ECO:0000256" key="4">
    <source>
        <dbReference type="ARBA" id="ARBA00022530"/>
    </source>
</evidence>
<evidence type="ECO:0000259" key="22">
    <source>
        <dbReference type="SMART" id="SM00235"/>
    </source>
</evidence>